<evidence type="ECO:0000256" key="12">
    <source>
        <dbReference type="ARBA" id="ARBA00022842"/>
    </source>
</evidence>
<dbReference type="InterPro" id="IPR059000">
    <property type="entry name" value="ATPase_P-type_domA"/>
</dbReference>
<keyword evidence="21" id="KW-1185">Reference proteome</keyword>
<keyword evidence="15 18" id="KW-0472">Membrane</keyword>
<comment type="catalytic activity">
    <reaction evidence="17">
        <text>Mg(2+)(out) + ATP + H2O = Mg(2+)(in) + ADP + phosphate + H(+)</text>
        <dbReference type="Rhea" id="RHEA:10260"/>
        <dbReference type="ChEBI" id="CHEBI:15377"/>
        <dbReference type="ChEBI" id="CHEBI:15378"/>
        <dbReference type="ChEBI" id="CHEBI:18420"/>
        <dbReference type="ChEBI" id="CHEBI:30616"/>
        <dbReference type="ChEBI" id="CHEBI:43474"/>
        <dbReference type="ChEBI" id="CHEBI:456216"/>
        <dbReference type="EC" id="7.2.2.14"/>
    </reaction>
</comment>
<keyword evidence="7" id="KW-0997">Cell inner membrane</keyword>
<keyword evidence="8" id="KW-0597">Phosphoprotein</keyword>
<dbReference type="EMBL" id="CM001403">
    <property type="protein sequence ID" value="EHQ29516.1"/>
    <property type="molecule type" value="Genomic_DNA"/>
</dbReference>
<dbReference type="InterPro" id="IPR008250">
    <property type="entry name" value="ATPase_P-typ_transduc_dom_A_sf"/>
</dbReference>
<dbReference type="GO" id="GO:0016887">
    <property type="term" value="F:ATP hydrolysis activity"/>
    <property type="evidence" value="ECO:0007669"/>
    <property type="project" value="InterPro"/>
</dbReference>
<dbReference type="InterPro" id="IPR006415">
    <property type="entry name" value="P-type_ATPase_IIIB"/>
</dbReference>
<dbReference type="Pfam" id="PF00122">
    <property type="entry name" value="E1-E2_ATPase"/>
    <property type="match status" value="1"/>
</dbReference>
<dbReference type="Gene3D" id="1.20.1110.10">
    <property type="entry name" value="Calcium-transporting ATPase, transmembrane domain"/>
    <property type="match status" value="1"/>
</dbReference>
<evidence type="ECO:0000313" key="21">
    <source>
        <dbReference type="Proteomes" id="UP000002774"/>
    </source>
</evidence>
<dbReference type="SUPFAM" id="SSF81665">
    <property type="entry name" value="Calcium ATPase, transmembrane domain M"/>
    <property type="match status" value="1"/>
</dbReference>
<sequence>MLKDPGSLRYFWNLGAEDTLHLLSSRPAGLNSAEAETRLAANPPLSSGTKTEYTAFFLFLLQFRSPVTLLLIVASLLSAALGDLADTLIILLIVLMSSLLGFWQEYHAAKAVAGLLKLVKLRSPVWRNGVIKETNAEEVVPGDVINLSAGDIIPADCLILEDEALFVDEAAFTGETFPVEKRQGIVSAESPLAQRTNTLWMGSHVISGKATAVVVRTGADTEFGHISADLKKAVPETDFEKGIRKFGYMLMEITLLLVIIIFAINVLLHKPVLNSLLFSLALAVGLTPQLLPAIISVNLATSAKRMAGLKVIVKRLSSIENLGSMNILCSDKTGTITEGKIQIQDTLGISGNPSDRVLRYAWLNASLQSSYHNPVDEAICTHYQGPKDNYRIRSEVPYDFVRKCLSVQIENESECLAITKGALKQVLAICSRAERKDGTVVALDECRAEIDRHFKNLSQQGLRTIGLAYKKLASQSNFTRADEKDMVFLGFIVLLDPPKANITETIGKLNRLGVGLKILTGDNVLVTKTLAARIGFAYPEALTGGQISKMSNTALLQRASRTDIFAELEPNQKERIIMMLKRSGNVVGFMGDGINDAPALHVAEVGISVDTAVDVAREAADIVLLSQDLEVLADGILEGRKTFTNTMKYIFMATSANFGNMFSMAGASLFLPFLPLLPKQILLTNILTDLPEMAIATDRVDQVNLQSPQRWDLRFIQRFMIIFGLLSSLFDYLTFAVLLWALHASEETFQTGWFIESVFSATLIVLVVRTRLPFFKSLPGRYLLAATVVVLVAVLIIPLSPIAVWFGFSVLPLSYYAWITPVVLCYMLGAEGTKQYFYRRMMHKQLHTR</sequence>
<feature type="domain" description="Cation-transporting P-type ATPase N-terminal" evidence="19">
    <location>
        <begin position="10"/>
        <end position="83"/>
    </location>
</feature>
<gene>
    <name evidence="20" type="ORF">Mucpa_5444</name>
</gene>
<keyword evidence="9 18" id="KW-0812">Transmembrane</keyword>
<dbReference type="InterPro" id="IPR023214">
    <property type="entry name" value="HAD_sf"/>
</dbReference>
<evidence type="ECO:0000259" key="19">
    <source>
        <dbReference type="SMART" id="SM00831"/>
    </source>
</evidence>
<evidence type="ECO:0000256" key="6">
    <source>
        <dbReference type="ARBA" id="ARBA00022475"/>
    </source>
</evidence>
<evidence type="ECO:0000256" key="3">
    <source>
        <dbReference type="ARBA" id="ARBA00008746"/>
    </source>
</evidence>
<feature type="transmembrane region" description="Helical" evidence="18">
    <location>
        <begin position="753"/>
        <end position="770"/>
    </location>
</feature>
<dbReference type="PANTHER" id="PTHR42861">
    <property type="entry name" value="CALCIUM-TRANSPORTING ATPASE"/>
    <property type="match status" value="1"/>
</dbReference>
<keyword evidence="14 18" id="KW-1133">Transmembrane helix</keyword>
<dbReference type="NCBIfam" id="TIGR01524">
    <property type="entry name" value="ATPase-IIIB_Mg"/>
    <property type="match status" value="1"/>
</dbReference>
<dbReference type="SFLD" id="SFLDG00002">
    <property type="entry name" value="C1.7:_P-type_atpase_like"/>
    <property type="match status" value="1"/>
</dbReference>
<dbReference type="eggNOG" id="COG0474">
    <property type="taxonomic scope" value="Bacteria"/>
</dbReference>
<dbReference type="InterPro" id="IPR044492">
    <property type="entry name" value="P_typ_ATPase_HD_dom"/>
</dbReference>
<dbReference type="Pfam" id="PF00689">
    <property type="entry name" value="Cation_ATPase_C"/>
    <property type="match status" value="1"/>
</dbReference>
<evidence type="ECO:0000256" key="17">
    <source>
        <dbReference type="ARBA" id="ARBA00047295"/>
    </source>
</evidence>
<feature type="transmembrane region" description="Helical" evidence="18">
    <location>
        <begin position="782"/>
        <end position="807"/>
    </location>
</feature>
<evidence type="ECO:0000256" key="16">
    <source>
        <dbReference type="ARBA" id="ARBA00029806"/>
    </source>
</evidence>
<evidence type="ECO:0000256" key="10">
    <source>
        <dbReference type="ARBA" id="ARBA00022741"/>
    </source>
</evidence>
<dbReference type="Gene3D" id="3.40.50.1000">
    <property type="entry name" value="HAD superfamily/HAD-like"/>
    <property type="match status" value="1"/>
</dbReference>
<dbReference type="SUPFAM" id="SSF56784">
    <property type="entry name" value="HAD-like"/>
    <property type="match status" value="1"/>
</dbReference>
<dbReference type="GO" id="GO:0005886">
    <property type="term" value="C:plasma membrane"/>
    <property type="evidence" value="ECO:0007669"/>
    <property type="project" value="UniProtKB-SubCell"/>
</dbReference>
<comment type="function">
    <text evidence="1">Mediates magnesium influx to the cytosol.</text>
</comment>
<dbReference type="PRINTS" id="PR01836">
    <property type="entry name" value="MGATPASE"/>
</dbReference>
<dbReference type="RefSeq" id="WP_008510769.1">
    <property type="nucleotide sequence ID" value="NZ_CM001403.1"/>
</dbReference>
<dbReference type="InterPro" id="IPR023298">
    <property type="entry name" value="ATPase_P-typ_TM_dom_sf"/>
</dbReference>
<evidence type="ECO:0000256" key="9">
    <source>
        <dbReference type="ARBA" id="ARBA00022692"/>
    </source>
</evidence>
<dbReference type="GO" id="GO:0005524">
    <property type="term" value="F:ATP binding"/>
    <property type="evidence" value="ECO:0007669"/>
    <property type="project" value="UniProtKB-KW"/>
</dbReference>
<dbReference type="Pfam" id="PF13246">
    <property type="entry name" value="Cation_ATPase"/>
    <property type="match status" value="1"/>
</dbReference>
<dbReference type="HOGENOM" id="CLU_002360_6_3_10"/>
<comment type="subcellular location">
    <subcellularLocation>
        <location evidence="2">Cell inner membrane</location>
        <topology evidence="2">Multi-pass membrane protein</topology>
    </subcellularLocation>
</comment>
<dbReference type="InterPro" id="IPR006068">
    <property type="entry name" value="ATPase_P-typ_cation-transptr_C"/>
</dbReference>
<evidence type="ECO:0000256" key="13">
    <source>
        <dbReference type="ARBA" id="ARBA00022967"/>
    </source>
</evidence>
<dbReference type="InterPro" id="IPR036412">
    <property type="entry name" value="HAD-like_sf"/>
</dbReference>
<dbReference type="EC" id="7.2.2.14" evidence="4"/>
<accession>H1YAQ7</accession>
<dbReference type="STRING" id="714943.Mucpa_5444"/>
<feature type="transmembrane region" description="Helical" evidence="18">
    <location>
        <begin position="813"/>
        <end position="832"/>
    </location>
</feature>
<reference evidence="20" key="1">
    <citation type="submission" date="2011-09" db="EMBL/GenBank/DDBJ databases">
        <title>The permanent draft genome of Mucilaginibacter paludis DSM 18603.</title>
        <authorList>
            <consortium name="US DOE Joint Genome Institute (JGI-PGF)"/>
            <person name="Lucas S."/>
            <person name="Han J."/>
            <person name="Lapidus A."/>
            <person name="Bruce D."/>
            <person name="Goodwin L."/>
            <person name="Pitluck S."/>
            <person name="Peters L."/>
            <person name="Kyrpides N."/>
            <person name="Mavromatis K."/>
            <person name="Ivanova N."/>
            <person name="Mikhailova N."/>
            <person name="Held B."/>
            <person name="Detter J.C."/>
            <person name="Tapia R."/>
            <person name="Han C."/>
            <person name="Land M."/>
            <person name="Hauser L."/>
            <person name="Markowitz V."/>
            <person name="Cheng J.-F."/>
            <person name="Hugenholtz P."/>
            <person name="Woyke T."/>
            <person name="Wu D."/>
            <person name="Tindall B."/>
            <person name="Brambilla E."/>
            <person name="Klenk H.-P."/>
            <person name="Eisen J.A."/>
        </authorList>
    </citation>
    <scope>NUCLEOTIDE SEQUENCE [LARGE SCALE GENOMIC DNA]</scope>
    <source>
        <strain evidence="20">DSM 18603</strain>
    </source>
</reference>
<dbReference type="InterPro" id="IPR023299">
    <property type="entry name" value="ATPase_P-typ_cyto_dom_N"/>
</dbReference>
<evidence type="ECO:0000256" key="7">
    <source>
        <dbReference type="ARBA" id="ARBA00022519"/>
    </source>
</evidence>
<evidence type="ECO:0000256" key="18">
    <source>
        <dbReference type="SAM" id="Phobius"/>
    </source>
</evidence>
<dbReference type="InterPro" id="IPR018303">
    <property type="entry name" value="ATPase_P-typ_P_site"/>
</dbReference>
<proteinExistence type="inferred from homology"/>
<evidence type="ECO:0000256" key="5">
    <source>
        <dbReference type="ARBA" id="ARBA00013555"/>
    </source>
</evidence>
<evidence type="ECO:0000256" key="15">
    <source>
        <dbReference type="ARBA" id="ARBA00023136"/>
    </source>
</evidence>
<evidence type="ECO:0000256" key="4">
    <source>
        <dbReference type="ARBA" id="ARBA00012786"/>
    </source>
</evidence>
<dbReference type="InterPro" id="IPR004014">
    <property type="entry name" value="ATPase_P-typ_cation-transptr_N"/>
</dbReference>
<organism evidence="20 21">
    <name type="scientific">Mucilaginibacter paludis DSM 18603</name>
    <dbReference type="NCBI Taxonomy" id="714943"/>
    <lineage>
        <taxon>Bacteria</taxon>
        <taxon>Pseudomonadati</taxon>
        <taxon>Bacteroidota</taxon>
        <taxon>Sphingobacteriia</taxon>
        <taxon>Sphingobacteriales</taxon>
        <taxon>Sphingobacteriaceae</taxon>
        <taxon>Mucilaginibacter</taxon>
    </lineage>
</organism>
<evidence type="ECO:0000256" key="8">
    <source>
        <dbReference type="ARBA" id="ARBA00022553"/>
    </source>
</evidence>
<dbReference type="Pfam" id="PF00690">
    <property type="entry name" value="Cation_ATPase_N"/>
    <property type="match status" value="1"/>
</dbReference>
<dbReference type="SMART" id="SM00831">
    <property type="entry name" value="Cation_ATPase_N"/>
    <property type="match status" value="1"/>
</dbReference>
<feature type="transmembrane region" description="Helical" evidence="18">
    <location>
        <begin position="280"/>
        <end position="300"/>
    </location>
</feature>
<feature type="transmembrane region" description="Helical" evidence="18">
    <location>
        <begin position="246"/>
        <end position="268"/>
    </location>
</feature>
<keyword evidence="12" id="KW-0460">Magnesium</keyword>
<dbReference type="NCBIfam" id="TIGR01494">
    <property type="entry name" value="ATPase_P-type"/>
    <property type="match status" value="2"/>
</dbReference>
<comment type="similarity">
    <text evidence="3">Belongs to the cation transport ATPase (P-type) (TC 3.A.3) family. Type IIIB subfamily.</text>
</comment>
<evidence type="ECO:0000256" key="1">
    <source>
        <dbReference type="ARBA" id="ARBA00003954"/>
    </source>
</evidence>
<dbReference type="PROSITE" id="PS00154">
    <property type="entry name" value="ATPASE_E1_E2"/>
    <property type="match status" value="1"/>
</dbReference>
<evidence type="ECO:0000256" key="2">
    <source>
        <dbReference type="ARBA" id="ARBA00004429"/>
    </source>
</evidence>
<evidence type="ECO:0000256" key="14">
    <source>
        <dbReference type="ARBA" id="ARBA00022989"/>
    </source>
</evidence>
<dbReference type="GO" id="GO:0015444">
    <property type="term" value="F:P-type magnesium transporter activity"/>
    <property type="evidence" value="ECO:0007669"/>
    <property type="project" value="UniProtKB-EC"/>
</dbReference>
<dbReference type="Proteomes" id="UP000002774">
    <property type="component" value="Chromosome"/>
</dbReference>
<dbReference type="Gene3D" id="2.70.150.10">
    <property type="entry name" value="Calcium-transporting ATPase, cytoplasmic transduction domain A"/>
    <property type="match status" value="1"/>
</dbReference>
<evidence type="ECO:0000313" key="20">
    <source>
        <dbReference type="EMBL" id="EHQ29516.1"/>
    </source>
</evidence>
<dbReference type="Gene3D" id="3.40.1110.10">
    <property type="entry name" value="Calcium-transporting ATPase, cytoplasmic domain N"/>
    <property type="match status" value="1"/>
</dbReference>
<feature type="transmembrane region" description="Helical" evidence="18">
    <location>
        <begin position="55"/>
        <end position="78"/>
    </location>
</feature>
<dbReference type="SFLD" id="SFLDF00027">
    <property type="entry name" value="p-type_atpase"/>
    <property type="match status" value="1"/>
</dbReference>
<protein>
    <recommendedName>
        <fullName evidence="5">Magnesium-transporting ATPase, P-type 1</fullName>
        <ecNumber evidence="4">7.2.2.14</ecNumber>
    </recommendedName>
    <alternativeName>
        <fullName evidence="16">Mg(2+) transport ATPase, P-type 1</fullName>
    </alternativeName>
</protein>
<keyword evidence="6" id="KW-1003">Cell membrane</keyword>
<dbReference type="OrthoDB" id="9770315at2"/>
<feature type="transmembrane region" description="Helical" evidence="18">
    <location>
        <begin position="84"/>
        <end position="103"/>
    </location>
</feature>
<dbReference type="AlphaFoldDB" id="H1YAQ7"/>
<dbReference type="SUPFAM" id="SSF81653">
    <property type="entry name" value="Calcium ATPase, transduction domain A"/>
    <property type="match status" value="1"/>
</dbReference>
<evidence type="ECO:0000256" key="11">
    <source>
        <dbReference type="ARBA" id="ARBA00022840"/>
    </source>
</evidence>
<keyword evidence="11" id="KW-0067">ATP-binding</keyword>
<feature type="transmembrane region" description="Helical" evidence="18">
    <location>
        <begin position="719"/>
        <end position="741"/>
    </location>
</feature>
<name>H1YAQ7_9SPHI</name>
<keyword evidence="10" id="KW-0547">Nucleotide-binding</keyword>
<dbReference type="SFLD" id="SFLDS00003">
    <property type="entry name" value="Haloacid_Dehalogenase"/>
    <property type="match status" value="1"/>
</dbReference>
<dbReference type="InterPro" id="IPR001757">
    <property type="entry name" value="P_typ_ATPase"/>
</dbReference>
<keyword evidence="13" id="KW-1278">Translocase</keyword>